<organism evidence="2 3">
    <name type="scientific">Nocardiopsis kunsanensis</name>
    <dbReference type="NCBI Taxonomy" id="141693"/>
    <lineage>
        <taxon>Bacteria</taxon>
        <taxon>Bacillati</taxon>
        <taxon>Actinomycetota</taxon>
        <taxon>Actinomycetes</taxon>
        <taxon>Streptosporangiales</taxon>
        <taxon>Nocardiopsidaceae</taxon>
        <taxon>Nocardiopsis</taxon>
    </lineage>
</organism>
<evidence type="ECO:0000313" key="2">
    <source>
        <dbReference type="EMBL" id="GHD16870.1"/>
    </source>
</evidence>
<accession>A0A918X7G6</accession>
<dbReference type="EMBL" id="BMXL01000002">
    <property type="protein sequence ID" value="GHD16870.1"/>
    <property type="molecule type" value="Genomic_DNA"/>
</dbReference>
<sequence length="207" mass="21441">MDGSQTHSSVVAAQFCVGGGEALVEELGYFAFGFGLCGALAPVLDHQQGGHDSESPGRECVQRAEGQGVGKVGARDAHDPPHARDHEHDHDEDHGPGAGNQRPQTRLHNLLGPRDGTARDGSRDEQAQAHPAQQGSVGMGQGPEGLPGAGCQQCTGHPDQDSGHQGGGAADRIIPHRGYEPVDAAAQLRWGLGGRTGGGRWEVVAEP</sequence>
<evidence type="ECO:0000256" key="1">
    <source>
        <dbReference type="SAM" id="MobiDB-lite"/>
    </source>
</evidence>
<feature type="compositionally biased region" description="Basic and acidic residues" evidence="1">
    <location>
        <begin position="73"/>
        <end position="95"/>
    </location>
</feature>
<proteinExistence type="predicted"/>
<feature type="region of interest" description="Disordered" evidence="1">
    <location>
        <begin position="65"/>
        <end position="174"/>
    </location>
</feature>
<feature type="compositionally biased region" description="Gly residues" evidence="1">
    <location>
        <begin position="137"/>
        <end position="148"/>
    </location>
</feature>
<keyword evidence="3" id="KW-1185">Reference proteome</keyword>
<gene>
    <name evidence="2" type="ORF">GCM10007147_05420</name>
</gene>
<feature type="compositionally biased region" description="Basic and acidic residues" evidence="1">
    <location>
        <begin position="116"/>
        <end position="127"/>
    </location>
</feature>
<protein>
    <submittedName>
        <fullName evidence="2">Uncharacterized protein</fullName>
    </submittedName>
</protein>
<dbReference type="AlphaFoldDB" id="A0A918X7G6"/>
<comment type="caution">
    <text evidence="2">The sequence shown here is derived from an EMBL/GenBank/DDBJ whole genome shotgun (WGS) entry which is preliminary data.</text>
</comment>
<name>A0A918X7G6_9ACTN</name>
<reference evidence="2 3" key="1">
    <citation type="journal article" date="2014" name="Int. J. Syst. Evol. Microbiol.">
        <title>Complete genome sequence of Corynebacterium casei LMG S-19264T (=DSM 44701T), isolated from a smear-ripened cheese.</title>
        <authorList>
            <consortium name="US DOE Joint Genome Institute (JGI-PGF)"/>
            <person name="Walter F."/>
            <person name="Albersmeier A."/>
            <person name="Kalinowski J."/>
            <person name="Ruckert C."/>
        </authorList>
    </citation>
    <scope>NUCLEOTIDE SEQUENCE [LARGE SCALE GENOMIC DNA]</scope>
    <source>
        <strain evidence="2 3">KCTC 19473</strain>
    </source>
</reference>
<evidence type="ECO:0000313" key="3">
    <source>
        <dbReference type="Proteomes" id="UP000654947"/>
    </source>
</evidence>
<dbReference type="Proteomes" id="UP000654947">
    <property type="component" value="Unassembled WGS sequence"/>
</dbReference>